<dbReference type="EMBL" id="CH476624">
    <property type="protein sequence ID" value="EDO01336.1"/>
    <property type="molecule type" value="Genomic_DNA"/>
</dbReference>
<organism evidence="1 2">
    <name type="scientific">Sclerotinia sclerotiorum (strain ATCC 18683 / 1980 / Ss-1)</name>
    <name type="common">White mold</name>
    <name type="synonym">Whetzelinia sclerotiorum</name>
    <dbReference type="NCBI Taxonomy" id="665079"/>
    <lineage>
        <taxon>Eukaryota</taxon>
        <taxon>Fungi</taxon>
        <taxon>Dikarya</taxon>
        <taxon>Ascomycota</taxon>
        <taxon>Pezizomycotina</taxon>
        <taxon>Leotiomycetes</taxon>
        <taxon>Helotiales</taxon>
        <taxon>Sclerotiniaceae</taxon>
        <taxon>Sclerotinia</taxon>
    </lineage>
</organism>
<dbReference type="AlphaFoldDB" id="A7EES0"/>
<name>A7EES0_SCLS1</name>
<keyword evidence="2" id="KW-1185">Reference proteome</keyword>
<evidence type="ECO:0000313" key="1">
    <source>
        <dbReference type="EMBL" id="EDO01336.1"/>
    </source>
</evidence>
<dbReference type="HOGENOM" id="CLU_2543979_0_0_1"/>
<sequence>MHLFGTESVLTYSYGGKVDDELFTVRKGYWIVEKQVMDILTVLETATLHPVNKVETNMININPGICNDRNYAYTSPSLSPKES</sequence>
<accession>A7EES0</accession>
<reference evidence="2" key="1">
    <citation type="journal article" date="2011" name="PLoS Genet.">
        <title>Genomic analysis of the necrotrophic fungal pathogens Sclerotinia sclerotiorum and Botrytis cinerea.</title>
        <authorList>
            <person name="Amselem J."/>
            <person name="Cuomo C.A."/>
            <person name="van Kan J.A."/>
            <person name="Viaud M."/>
            <person name="Benito E.P."/>
            <person name="Couloux A."/>
            <person name="Coutinho P.M."/>
            <person name="de Vries R.P."/>
            <person name="Dyer P.S."/>
            <person name="Fillinger S."/>
            <person name="Fournier E."/>
            <person name="Gout L."/>
            <person name="Hahn M."/>
            <person name="Kohn L."/>
            <person name="Lapalu N."/>
            <person name="Plummer K.M."/>
            <person name="Pradier J.M."/>
            <person name="Quevillon E."/>
            <person name="Sharon A."/>
            <person name="Simon A."/>
            <person name="ten Have A."/>
            <person name="Tudzynski B."/>
            <person name="Tudzynski P."/>
            <person name="Wincker P."/>
            <person name="Andrew M."/>
            <person name="Anthouard V."/>
            <person name="Beever R.E."/>
            <person name="Beffa R."/>
            <person name="Benoit I."/>
            <person name="Bouzid O."/>
            <person name="Brault B."/>
            <person name="Chen Z."/>
            <person name="Choquer M."/>
            <person name="Collemare J."/>
            <person name="Cotton P."/>
            <person name="Danchin E.G."/>
            <person name="Da Silva C."/>
            <person name="Gautier A."/>
            <person name="Giraud C."/>
            <person name="Giraud T."/>
            <person name="Gonzalez C."/>
            <person name="Grossetete S."/>
            <person name="Guldener U."/>
            <person name="Henrissat B."/>
            <person name="Howlett B.J."/>
            <person name="Kodira C."/>
            <person name="Kretschmer M."/>
            <person name="Lappartient A."/>
            <person name="Leroch M."/>
            <person name="Levis C."/>
            <person name="Mauceli E."/>
            <person name="Neuveglise C."/>
            <person name="Oeser B."/>
            <person name="Pearson M."/>
            <person name="Poulain J."/>
            <person name="Poussereau N."/>
            <person name="Quesneville H."/>
            <person name="Rascle C."/>
            <person name="Schumacher J."/>
            <person name="Segurens B."/>
            <person name="Sexton A."/>
            <person name="Silva E."/>
            <person name="Sirven C."/>
            <person name="Soanes D.M."/>
            <person name="Talbot N.J."/>
            <person name="Templeton M."/>
            <person name="Yandava C."/>
            <person name="Yarden O."/>
            <person name="Zeng Q."/>
            <person name="Rollins J.A."/>
            <person name="Lebrun M.H."/>
            <person name="Dickman M."/>
        </authorList>
    </citation>
    <scope>NUCLEOTIDE SEQUENCE [LARGE SCALE GENOMIC DNA]</scope>
    <source>
        <strain evidence="2">ATCC 18683 / 1980 / Ss-1</strain>
    </source>
</reference>
<dbReference type="KEGG" id="ssl:SS1G_03810"/>
<evidence type="ECO:0000313" key="2">
    <source>
        <dbReference type="Proteomes" id="UP000001312"/>
    </source>
</evidence>
<dbReference type="RefSeq" id="XP_001595721.1">
    <property type="nucleotide sequence ID" value="XM_001595671.1"/>
</dbReference>
<gene>
    <name evidence="1" type="ORF">SS1G_03810</name>
</gene>
<protein>
    <submittedName>
        <fullName evidence="1">Uncharacterized protein</fullName>
    </submittedName>
</protein>
<dbReference type="GeneID" id="5491848"/>
<dbReference type="Proteomes" id="UP000001312">
    <property type="component" value="Unassembled WGS sequence"/>
</dbReference>
<proteinExistence type="predicted"/>
<dbReference type="InParanoid" id="A7EES0"/>